<evidence type="ECO:0000256" key="8">
    <source>
        <dbReference type="SAM" id="MobiDB-lite"/>
    </source>
</evidence>
<evidence type="ECO:0000256" key="2">
    <source>
        <dbReference type="ARBA" id="ARBA00011028"/>
    </source>
</evidence>
<dbReference type="InterPro" id="IPR050492">
    <property type="entry name" value="Bact_metal-bind_prot9"/>
</dbReference>
<keyword evidence="5 9" id="KW-0732">Signal</keyword>
<feature type="region of interest" description="Disordered" evidence="8">
    <location>
        <begin position="119"/>
        <end position="179"/>
    </location>
</feature>
<evidence type="ECO:0000313" key="11">
    <source>
        <dbReference type="Proteomes" id="UP000029721"/>
    </source>
</evidence>
<keyword evidence="4" id="KW-0479">Metal-binding</keyword>
<organism evidence="10 11">
    <name type="scientific">Halomonas salina</name>
    <dbReference type="NCBI Taxonomy" id="42565"/>
    <lineage>
        <taxon>Bacteria</taxon>
        <taxon>Pseudomonadati</taxon>
        <taxon>Pseudomonadota</taxon>
        <taxon>Gammaproteobacteria</taxon>
        <taxon>Oceanospirillales</taxon>
        <taxon>Halomonadaceae</taxon>
        <taxon>Halomonas</taxon>
    </lineage>
</organism>
<dbReference type="InterPro" id="IPR006128">
    <property type="entry name" value="Lipoprotein_PsaA-like"/>
</dbReference>
<accession>A0ABR4WTR8</accession>
<dbReference type="PANTHER" id="PTHR42953">
    <property type="entry name" value="HIGH-AFFINITY ZINC UPTAKE SYSTEM PROTEIN ZNUA-RELATED"/>
    <property type="match status" value="1"/>
</dbReference>
<comment type="caution">
    <text evidence="10">The sequence shown here is derived from an EMBL/GenBank/DDBJ whole genome shotgun (WGS) entry which is preliminary data.</text>
</comment>
<evidence type="ECO:0000256" key="7">
    <source>
        <dbReference type="SAM" id="Coils"/>
    </source>
</evidence>
<sequence>MPFAKPTAFAAGAAALLTLPAAQADERVQVLTSFSVLADMVEQIGGDHVEVTSLVGADSDAHVFSPRPSDAQGLAEADLVVLNGLQFEGWMSRLVEASDYAGPTVVATAGIEQALGEAAHADEDEHGHADDGHQESAHDEHGHADDGHEENAGDEHGHDAHGHGEPAEAAHDDHGHAHDGLDPHTWLDLGLGELYVDNIRDGLIAVDPAHEADYRERAAEYQQRIDALDAEVHALMDELPEHTTVIIGHDSFSHFSRAYGVDFLSPAGLTTESEPSAANMARLIDVINASGVHALFHENMTSPAMIDQLSEEADLPIAGTLYSGALAAEGEASTWLGMMRHNAWLLHDALAAEDAAHEHADHDH</sequence>
<dbReference type="Proteomes" id="UP000029721">
    <property type="component" value="Unassembled WGS sequence"/>
</dbReference>
<evidence type="ECO:0000256" key="1">
    <source>
        <dbReference type="ARBA" id="ARBA00004196"/>
    </source>
</evidence>
<gene>
    <name evidence="10" type="ORF">FP66_05175</name>
</gene>
<comment type="similarity">
    <text evidence="2 6">Belongs to the bacterial solute-binding protein 9 family.</text>
</comment>
<dbReference type="Gene3D" id="3.40.50.1980">
    <property type="entry name" value="Nitrogenase molybdenum iron protein domain"/>
    <property type="match status" value="3"/>
</dbReference>
<evidence type="ECO:0000256" key="3">
    <source>
        <dbReference type="ARBA" id="ARBA00022448"/>
    </source>
</evidence>
<feature type="chain" id="PRO_5047404950" evidence="9">
    <location>
        <begin position="25"/>
        <end position="364"/>
    </location>
</feature>
<dbReference type="SUPFAM" id="SSF53807">
    <property type="entry name" value="Helical backbone' metal receptor"/>
    <property type="match status" value="1"/>
</dbReference>
<dbReference type="Pfam" id="PF01297">
    <property type="entry name" value="ZnuA"/>
    <property type="match status" value="1"/>
</dbReference>
<evidence type="ECO:0000313" key="10">
    <source>
        <dbReference type="EMBL" id="KGE78114.1"/>
    </source>
</evidence>
<feature type="signal peptide" evidence="9">
    <location>
        <begin position="1"/>
        <end position="24"/>
    </location>
</feature>
<comment type="subcellular location">
    <subcellularLocation>
        <location evidence="1">Cell envelope</location>
    </subcellularLocation>
</comment>
<evidence type="ECO:0000256" key="4">
    <source>
        <dbReference type="ARBA" id="ARBA00022723"/>
    </source>
</evidence>
<dbReference type="PANTHER" id="PTHR42953:SF1">
    <property type="entry name" value="METAL-BINDING PROTEIN HI_0362-RELATED"/>
    <property type="match status" value="1"/>
</dbReference>
<dbReference type="InterPro" id="IPR006127">
    <property type="entry name" value="ZnuA-like"/>
</dbReference>
<keyword evidence="3 6" id="KW-0813">Transport</keyword>
<name>A0ABR4WTR8_9GAMM</name>
<proteinExistence type="inferred from homology"/>
<dbReference type="PRINTS" id="PR00691">
    <property type="entry name" value="ADHESINB"/>
</dbReference>
<reference evidence="10 11" key="1">
    <citation type="submission" date="2014-06" db="EMBL/GenBank/DDBJ databases">
        <title>Draft genome sequence of an extremely salt tolerant bacteria Halomonas salina/CIFRI 1.</title>
        <authorList>
            <person name="Behera B.D."/>
            <person name="Meena D.K."/>
            <person name="Das P."/>
            <person name="Maharana J."/>
            <person name="Paria P."/>
            <person name="Sharma A.P."/>
            <person name="Shamsudheen K.V."/>
            <person name="Rijit J."/>
            <person name="Dixit V."/>
            <person name="Verma A."/>
            <person name="Scaria V."/>
            <person name="Sivasubbu S."/>
        </authorList>
    </citation>
    <scope>NUCLEOTIDE SEQUENCE [LARGE SCALE GENOMIC DNA]</scope>
    <source>
        <strain evidence="10 11">CIFRI 1</strain>
    </source>
</reference>
<keyword evidence="11" id="KW-1185">Reference proteome</keyword>
<evidence type="ECO:0000256" key="9">
    <source>
        <dbReference type="SAM" id="SignalP"/>
    </source>
</evidence>
<feature type="coiled-coil region" evidence="7">
    <location>
        <begin position="211"/>
        <end position="238"/>
    </location>
</feature>
<dbReference type="PRINTS" id="PR00690">
    <property type="entry name" value="ADHESNFAMILY"/>
</dbReference>
<dbReference type="EMBL" id="JOKD01000023">
    <property type="protein sequence ID" value="KGE78114.1"/>
    <property type="molecule type" value="Genomic_DNA"/>
</dbReference>
<protein>
    <submittedName>
        <fullName evidence="10">ABC transporter substrate-binding protein</fullName>
    </submittedName>
</protein>
<dbReference type="RefSeq" id="WP_035595762.1">
    <property type="nucleotide sequence ID" value="NZ_JOKD01000023.1"/>
</dbReference>
<evidence type="ECO:0000256" key="5">
    <source>
        <dbReference type="ARBA" id="ARBA00022729"/>
    </source>
</evidence>
<keyword evidence="7" id="KW-0175">Coiled coil</keyword>
<evidence type="ECO:0000256" key="6">
    <source>
        <dbReference type="RuleBase" id="RU003512"/>
    </source>
</evidence>
<dbReference type="InterPro" id="IPR006129">
    <property type="entry name" value="AdhesinB"/>
</dbReference>